<reference evidence="1 2" key="1">
    <citation type="submission" date="2023-05" db="EMBL/GenBank/DDBJ databases">
        <title>Pseudoalteromonas ardens sp. nov., Pseudoalteromonas obscura sp. nov., and Pseudoalteromonas umbrosa sp. nov., isolated from the coral Montipora capitata.</title>
        <authorList>
            <person name="Thomas E.M."/>
            <person name="Smith E.M."/>
            <person name="Papke E."/>
            <person name="Shlafstein M.D."/>
            <person name="Oline D.K."/>
            <person name="Videau P."/>
            <person name="Saw J.H."/>
            <person name="Strangman W.K."/>
            <person name="Ushijima B."/>
        </authorList>
    </citation>
    <scope>NUCLEOTIDE SEQUENCE [LARGE SCALE GENOMIC DNA]</scope>
    <source>
        <strain evidence="1 2">P94</strain>
    </source>
</reference>
<accession>A0ABT7ESC8</accession>
<dbReference type="EMBL" id="JASJUT010000013">
    <property type="protein sequence ID" value="MDK2597932.1"/>
    <property type="molecule type" value="Genomic_DNA"/>
</dbReference>
<keyword evidence="2" id="KW-1185">Reference proteome</keyword>
<dbReference type="Proteomes" id="UP001231915">
    <property type="component" value="Unassembled WGS sequence"/>
</dbReference>
<dbReference type="RefSeq" id="WP_284138562.1">
    <property type="nucleotide sequence ID" value="NZ_JASJUT010000013.1"/>
</dbReference>
<organism evidence="1 2">
    <name type="scientific">Pseudoalteromonas obscura</name>
    <dbReference type="NCBI Taxonomy" id="3048491"/>
    <lineage>
        <taxon>Bacteria</taxon>
        <taxon>Pseudomonadati</taxon>
        <taxon>Pseudomonadota</taxon>
        <taxon>Gammaproteobacteria</taxon>
        <taxon>Alteromonadales</taxon>
        <taxon>Pseudoalteromonadaceae</taxon>
        <taxon>Pseudoalteromonas</taxon>
    </lineage>
</organism>
<proteinExistence type="predicted"/>
<evidence type="ECO:0000313" key="2">
    <source>
        <dbReference type="Proteomes" id="UP001231915"/>
    </source>
</evidence>
<name>A0ABT7ESC8_9GAMM</name>
<sequence length="144" mass="16188">MKIDLDYYQKILEVFVESEYAVIELGEVIEAVGCFDEKFLYHYMRLAENGLVSSSEMTSGTLGDVGLIQDCGDFFPVRSKLIRLTQAGDDFANSLNNKEVLEKLKAEFKDAPFKAIFDGGQKILHHIIKKKVDTLLQDSGETNS</sequence>
<evidence type="ECO:0000313" key="1">
    <source>
        <dbReference type="EMBL" id="MDK2597932.1"/>
    </source>
</evidence>
<comment type="caution">
    <text evidence="1">The sequence shown here is derived from an EMBL/GenBank/DDBJ whole genome shotgun (WGS) entry which is preliminary data.</text>
</comment>
<gene>
    <name evidence="1" type="ORF">QNM18_22970</name>
</gene>
<protein>
    <submittedName>
        <fullName evidence="1">DUF2513 domain-containing protein</fullName>
    </submittedName>
</protein>